<evidence type="ECO:0000256" key="2">
    <source>
        <dbReference type="ARBA" id="ARBA00022741"/>
    </source>
</evidence>
<evidence type="ECO:0000259" key="5">
    <source>
        <dbReference type="PROSITE" id="PS50975"/>
    </source>
</evidence>
<gene>
    <name evidence="6" type="ORF">Cph01nite_27370</name>
</gene>
<proteinExistence type="predicted"/>
<name>A0ABQ4DNQ7_9CELL</name>
<keyword evidence="7" id="KW-1185">Reference proteome</keyword>
<dbReference type="PANTHER" id="PTHR43585:SF2">
    <property type="entry name" value="ATP-GRASP ENZYME FSQD"/>
    <property type="match status" value="1"/>
</dbReference>
<dbReference type="RefSeq" id="WP_203675150.1">
    <property type="nucleotide sequence ID" value="NZ_BONP01000018.1"/>
</dbReference>
<dbReference type="Gene3D" id="3.40.50.20">
    <property type="match status" value="1"/>
</dbReference>
<dbReference type="Proteomes" id="UP000614741">
    <property type="component" value="Unassembled WGS sequence"/>
</dbReference>
<dbReference type="SUPFAM" id="SSF56059">
    <property type="entry name" value="Glutathione synthetase ATP-binding domain-like"/>
    <property type="match status" value="1"/>
</dbReference>
<sequence length="405" mass="42646">MDAEPLLAIVGQVPRAFREYALAGARHAARVWLVTPSAQAWHGGYCERVEEVDLDGAHALREVSALLAGQVDGVLTFDERYVELTAALVERLGLPGATVEAVRVLKDKAALREATAGRPYAVRFGIARTVAEAHRVVASIGYPVVLKPRALGGSIGVVKVDGPSGLDAAFRLADGARVGDLASAHAGVLVEEFVDGPEISIDASVSGGRTHVHFVADKLLGPEPYFEEVGHVVPSAVGDLQEVLDTVEDVHRLSGFDDGVSHVELRLTDRGPRLIEANARLGGDLIPYLGLRATGVDLARVAAQIAVGRPVPVEAARDDAAAVRFVYADRPLVLAGVTWPEAAHPGVEVERAGLLAPGSWTAPPPDAFLSRVAYVLAHGSDRDLVVGAVEREAGAVRVDGEQARV</sequence>
<dbReference type="PROSITE" id="PS50975">
    <property type="entry name" value="ATP_GRASP"/>
    <property type="match status" value="1"/>
</dbReference>
<reference evidence="6 7" key="1">
    <citation type="submission" date="2021-01" db="EMBL/GenBank/DDBJ databases">
        <title>Whole genome shotgun sequence of Cellulomonas phragmiteti NBRC 110785.</title>
        <authorList>
            <person name="Komaki H."/>
            <person name="Tamura T."/>
        </authorList>
    </citation>
    <scope>NUCLEOTIDE SEQUENCE [LARGE SCALE GENOMIC DNA]</scope>
    <source>
        <strain evidence="6 7">NBRC 110785</strain>
    </source>
</reference>
<evidence type="ECO:0000313" key="7">
    <source>
        <dbReference type="Proteomes" id="UP000614741"/>
    </source>
</evidence>
<comment type="caution">
    <text evidence="6">The sequence shown here is derived from an EMBL/GenBank/DDBJ whole genome shotgun (WGS) entry which is preliminary data.</text>
</comment>
<dbReference type="InterPro" id="IPR011761">
    <property type="entry name" value="ATP-grasp"/>
</dbReference>
<dbReference type="InterPro" id="IPR052032">
    <property type="entry name" value="ATP-dep_AA_Ligase"/>
</dbReference>
<dbReference type="EMBL" id="BONP01000018">
    <property type="protein sequence ID" value="GIG40975.1"/>
    <property type="molecule type" value="Genomic_DNA"/>
</dbReference>
<keyword evidence="3 4" id="KW-0067">ATP-binding</keyword>
<protein>
    <submittedName>
        <fullName evidence="6">Carboxylase</fullName>
    </submittedName>
</protein>
<evidence type="ECO:0000256" key="1">
    <source>
        <dbReference type="ARBA" id="ARBA00022598"/>
    </source>
</evidence>
<accession>A0ABQ4DNQ7</accession>
<evidence type="ECO:0000313" key="6">
    <source>
        <dbReference type="EMBL" id="GIG40975.1"/>
    </source>
</evidence>
<feature type="domain" description="ATP-grasp" evidence="5">
    <location>
        <begin position="108"/>
        <end position="307"/>
    </location>
</feature>
<keyword evidence="1" id="KW-0436">Ligase</keyword>
<evidence type="ECO:0000256" key="4">
    <source>
        <dbReference type="PROSITE-ProRule" id="PRU00409"/>
    </source>
</evidence>
<dbReference type="Pfam" id="PF13535">
    <property type="entry name" value="ATP-grasp_4"/>
    <property type="match status" value="1"/>
</dbReference>
<dbReference type="PANTHER" id="PTHR43585">
    <property type="entry name" value="FUMIPYRROLE BIOSYNTHESIS PROTEIN C"/>
    <property type="match status" value="1"/>
</dbReference>
<dbReference type="Gene3D" id="3.30.470.20">
    <property type="entry name" value="ATP-grasp fold, B domain"/>
    <property type="match status" value="1"/>
</dbReference>
<evidence type="ECO:0000256" key="3">
    <source>
        <dbReference type="ARBA" id="ARBA00022840"/>
    </source>
</evidence>
<organism evidence="6 7">
    <name type="scientific">Cellulomonas phragmiteti</name>
    <dbReference type="NCBI Taxonomy" id="478780"/>
    <lineage>
        <taxon>Bacteria</taxon>
        <taxon>Bacillati</taxon>
        <taxon>Actinomycetota</taxon>
        <taxon>Actinomycetes</taxon>
        <taxon>Micrococcales</taxon>
        <taxon>Cellulomonadaceae</taxon>
        <taxon>Cellulomonas</taxon>
    </lineage>
</organism>
<keyword evidence="2 4" id="KW-0547">Nucleotide-binding</keyword>